<evidence type="ECO:0000256" key="2">
    <source>
        <dbReference type="ARBA" id="ARBA00023125"/>
    </source>
</evidence>
<dbReference type="PANTHER" id="PTHR43479:SF11">
    <property type="entry name" value="ACREF_ENVCD OPERON REPRESSOR-RELATED"/>
    <property type="match status" value="1"/>
</dbReference>
<keyword evidence="1" id="KW-0678">Repressor</keyword>
<dbReference type="RefSeq" id="WP_382353747.1">
    <property type="nucleotide sequence ID" value="NZ_JBHSMC010000021.1"/>
</dbReference>
<accession>A0ABW0LN18</accession>
<evidence type="ECO:0000313" key="6">
    <source>
        <dbReference type="Proteomes" id="UP001596147"/>
    </source>
</evidence>
<evidence type="ECO:0000256" key="1">
    <source>
        <dbReference type="ARBA" id="ARBA00022491"/>
    </source>
</evidence>
<dbReference type="InterPro" id="IPR009057">
    <property type="entry name" value="Homeodomain-like_sf"/>
</dbReference>
<feature type="domain" description="HTH tetR-type" evidence="4">
    <location>
        <begin position="1"/>
        <end position="61"/>
    </location>
</feature>
<evidence type="ECO:0000256" key="3">
    <source>
        <dbReference type="PROSITE-ProRule" id="PRU00335"/>
    </source>
</evidence>
<dbReference type="PANTHER" id="PTHR43479">
    <property type="entry name" value="ACREF/ENVCD OPERON REPRESSOR-RELATED"/>
    <property type="match status" value="1"/>
</dbReference>
<gene>
    <name evidence="5" type="ORF">ACFPM4_15625</name>
</gene>
<dbReference type="InterPro" id="IPR050624">
    <property type="entry name" value="HTH-type_Tx_Regulator"/>
</dbReference>
<feature type="DNA-binding region" description="H-T-H motif" evidence="3">
    <location>
        <begin position="24"/>
        <end position="43"/>
    </location>
</feature>
<dbReference type="InterPro" id="IPR001647">
    <property type="entry name" value="HTH_TetR"/>
</dbReference>
<name>A0ABW0LN18_9BACI</name>
<dbReference type="Proteomes" id="UP001596147">
    <property type="component" value="Unassembled WGS sequence"/>
</dbReference>
<sequence>MEVKSKIYECAKDLFSTKGFKETKIKEIAEHAGIGVGTFYNYYTSKEELFIEIYKQENKKLKNQLTESLDLTQEPVQLISQLLKENQEAIHANPILKEWYNQDFYKELERHYRDEDSQSMDSVRNFYLSLMRNWKQQGLIREDISEELLPVFFDSLVCIDMHKDEIGIEHFPKAMQYLIEFIIKGLIKEQ</sequence>
<dbReference type="Pfam" id="PF00440">
    <property type="entry name" value="TetR_N"/>
    <property type="match status" value="1"/>
</dbReference>
<evidence type="ECO:0000313" key="5">
    <source>
        <dbReference type="EMBL" id="MFC5466161.1"/>
    </source>
</evidence>
<keyword evidence="6" id="KW-1185">Reference proteome</keyword>
<dbReference type="Gene3D" id="1.10.357.10">
    <property type="entry name" value="Tetracycline Repressor, domain 2"/>
    <property type="match status" value="1"/>
</dbReference>
<dbReference type="SUPFAM" id="SSF46689">
    <property type="entry name" value="Homeodomain-like"/>
    <property type="match status" value="1"/>
</dbReference>
<reference evidence="6" key="1">
    <citation type="journal article" date="2019" name="Int. J. Syst. Evol. Microbiol.">
        <title>The Global Catalogue of Microorganisms (GCM) 10K type strain sequencing project: providing services to taxonomists for standard genome sequencing and annotation.</title>
        <authorList>
            <consortium name="The Broad Institute Genomics Platform"/>
            <consortium name="The Broad Institute Genome Sequencing Center for Infectious Disease"/>
            <person name="Wu L."/>
            <person name="Ma J."/>
        </authorList>
    </citation>
    <scope>NUCLEOTIDE SEQUENCE [LARGE SCALE GENOMIC DNA]</scope>
    <source>
        <strain evidence="6">CGMCC 1.12237</strain>
    </source>
</reference>
<protein>
    <submittedName>
        <fullName evidence="5">TetR/AcrR family transcriptional regulator</fullName>
    </submittedName>
</protein>
<proteinExistence type="predicted"/>
<dbReference type="PROSITE" id="PS50977">
    <property type="entry name" value="HTH_TETR_2"/>
    <property type="match status" value="1"/>
</dbReference>
<organism evidence="5 6">
    <name type="scientific">Lederbergia graminis</name>
    <dbReference type="NCBI Taxonomy" id="735518"/>
    <lineage>
        <taxon>Bacteria</taxon>
        <taxon>Bacillati</taxon>
        <taxon>Bacillota</taxon>
        <taxon>Bacilli</taxon>
        <taxon>Bacillales</taxon>
        <taxon>Bacillaceae</taxon>
        <taxon>Lederbergia</taxon>
    </lineage>
</organism>
<comment type="caution">
    <text evidence="5">The sequence shown here is derived from an EMBL/GenBank/DDBJ whole genome shotgun (WGS) entry which is preliminary data.</text>
</comment>
<evidence type="ECO:0000259" key="4">
    <source>
        <dbReference type="PROSITE" id="PS50977"/>
    </source>
</evidence>
<dbReference type="EMBL" id="JBHSMC010000021">
    <property type="protein sequence ID" value="MFC5466161.1"/>
    <property type="molecule type" value="Genomic_DNA"/>
</dbReference>
<dbReference type="PRINTS" id="PR00455">
    <property type="entry name" value="HTHTETR"/>
</dbReference>
<keyword evidence="2 3" id="KW-0238">DNA-binding</keyword>